<dbReference type="Proteomes" id="UP000650628">
    <property type="component" value="Unassembled WGS sequence"/>
</dbReference>
<evidence type="ECO:0000256" key="1">
    <source>
        <dbReference type="SAM" id="MobiDB-lite"/>
    </source>
</evidence>
<sequence length="62" mass="6565">MNEQVSGHFSEPVHDHGEGQGSSRRLITNLCMITAGGGGVLVINKSDIQDFGGIQLGREWAG</sequence>
<comment type="caution">
    <text evidence="2">The sequence shown here is derived from an EMBL/GenBank/DDBJ whole genome shotgun (WGS) entry which is preliminary data.</text>
</comment>
<dbReference type="EMBL" id="BOOO01000026">
    <property type="protein sequence ID" value="GII31404.1"/>
    <property type="molecule type" value="Genomic_DNA"/>
</dbReference>
<evidence type="ECO:0000313" key="2">
    <source>
        <dbReference type="EMBL" id="GII31404.1"/>
    </source>
</evidence>
<keyword evidence="3" id="KW-1185">Reference proteome</keyword>
<proteinExistence type="predicted"/>
<reference evidence="2 3" key="1">
    <citation type="submission" date="2021-01" db="EMBL/GenBank/DDBJ databases">
        <title>Whole genome shotgun sequence of Planotetraspora mira NBRC 15435.</title>
        <authorList>
            <person name="Komaki H."/>
            <person name="Tamura T."/>
        </authorList>
    </citation>
    <scope>NUCLEOTIDE SEQUENCE [LARGE SCALE GENOMIC DNA]</scope>
    <source>
        <strain evidence="2 3">NBRC 15435</strain>
    </source>
</reference>
<accession>A0A8J3TSM1</accession>
<name>A0A8J3TSM1_9ACTN</name>
<gene>
    <name evidence="2" type="ORF">Pmi06nite_48460</name>
</gene>
<dbReference type="AlphaFoldDB" id="A0A8J3TSM1"/>
<protein>
    <submittedName>
        <fullName evidence="2">Uncharacterized protein</fullName>
    </submittedName>
</protein>
<organism evidence="2 3">
    <name type="scientific">Planotetraspora mira</name>
    <dbReference type="NCBI Taxonomy" id="58121"/>
    <lineage>
        <taxon>Bacteria</taxon>
        <taxon>Bacillati</taxon>
        <taxon>Actinomycetota</taxon>
        <taxon>Actinomycetes</taxon>
        <taxon>Streptosporangiales</taxon>
        <taxon>Streptosporangiaceae</taxon>
        <taxon>Planotetraspora</taxon>
    </lineage>
</organism>
<evidence type="ECO:0000313" key="3">
    <source>
        <dbReference type="Proteomes" id="UP000650628"/>
    </source>
</evidence>
<feature type="region of interest" description="Disordered" evidence="1">
    <location>
        <begin position="1"/>
        <end position="22"/>
    </location>
</feature>